<feature type="transmembrane region" description="Helical" evidence="1">
    <location>
        <begin position="139"/>
        <end position="156"/>
    </location>
</feature>
<evidence type="ECO:0000313" key="3">
    <source>
        <dbReference type="Proteomes" id="UP000285278"/>
    </source>
</evidence>
<keyword evidence="1" id="KW-0472">Membrane</keyword>
<evidence type="ECO:0000313" key="2">
    <source>
        <dbReference type="EMBL" id="RIX36328.1"/>
    </source>
</evidence>
<reference evidence="2 3" key="1">
    <citation type="submission" date="2018-09" db="EMBL/GenBank/DDBJ databases">
        <title>Optimization and identification of Corynebacterium falsenii FN1-14 from fish paste.</title>
        <authorList>
            <person name="Daroonpunt R."/>
            <person name="Tanasupawat S."/>
        </authorList>
    </citation>
    <scope>NUCLEOTIDE SEQUENCE [LARGE SCALE GENOMIC DNA]</scope>
    <source>
        <strain evidence="2 3">FN1-14</strain>
    </source>
</reference>
<dbReference type="AlphaFoldDB" id="A0A418Q9A3"/>
<sequence length="181" mass="19102">MSTKHQATAVARAGRSARIFFLLAAVCGLLHAAPSFYWATGGRALLETVGSFAVELAESGEPGVTWMLIAVGLAKTAGALVPLLDHLRLPAHTWVRFVSWAGVAVLLAWGGAGMVGAWIGVLTREASWAQPAMVGHGLLWDPLFVVWGALLALALWKSSPAQKDARTMKPVSCRLNQPPGA</sequence>
<keyword evidence="3" id="KW-1185">Reference proteome</keyword>
<proteinExistence type="predicted"/>
<keyword evidence="1" id="KW-1133">Transmembrane helix</keyword>
<dbReference type="InterPro" id="IPR025058">
    <property type="entry name" value="DUF3995"/>
</dbReference>
<dbReference type="RefSeq" id="WP_119664409.1">
    <property type="nucleotide sequence ID" value="NZ_QXJK01000002.1"/>
</dbReference>
<feature type="transmembrane region" description="Helical" evidence="1">
    <location>
        <begin position="64"/>
        <end position="85"/>
    </location>
</feature>
<gene>
    <name evidence="2" type="ORF">D3M95_02215</name>
</gene>
<feature type="transmembrane region" description="Helical" evidence="1">
    <location>
        <begin position="97"/>
        <end position="119"/>
    </location>
</feature>
<dbReference type="OrthoDB" id="3732080at2"/>
<dbReference type="Pfam" id="PF13160">
    <property type="entry name" value="DUF3995"/>
    <property type="match status" value="1"/>
</dbReference>
<dbReference type="EMBL" id="QXJK01000002">
    <property type="protein sequence ID" value="RIX36328.1"/>
    <property type="molecule type" value="Genomic_DNA"/>
</dbReference>
<organism evidence="2 3">
    <name type="scientific">Corynebacterium falsenii</name>
    <dbReference type="NCBI Taxonomy" id="108486"/>
    <lineage>
        <taxon>Bacteria</taxon>
        <taxon>Bacillati</taxon>
        <taxon>Actinomycetota</taxon>
        <taxon>Actinomycetes</taxon>
        <taxon>Mycobacteriales</taxon>
        <taxon>Corynebacteriaceae</taxon>
        <taxon>Corynebacterium</taxon>
    </lineage>
</organism>
<keyword evidence="1" id="KW-0812">Transmembrane</keyword>
<evidence type="ECO:0000256" key="1">
    <source>
        <dbReference type="SAM" id="Phobius"/>
    </source>
</evidence>
<comment type="caution">
    <text evidence="2">The sequence shown here is derived from an EMBL/GenBank/DDBJ whole genome shotgun (WGS) entry which is preliminary data.</text>
</comment>
<accession>A0A418Q9A3</accession>
<protein>
    <submittedName>
        <fullName evidence="2">DUF3995 domain-containing protein</fullName>
    </submittedName>
</protein>
<name>A0A418Q9A3_9CORY</name>
<dbReference type="Proteomes" id="UP000285278">
    <property type="component" value="Unassembled WGS sequence"/>
</dbReference>